<evidence type="ECO:0000256" key="1">
    <source>
        <dbReference type="SAM" id="MobiDB-lite"/>
    </source>
</evidence>
<accession>A0A517P3C6</accession>
<proteinExistence type="predicted"/>
<protein>
    <submittedName>
        <fullName evidence="2">Uncharacterized protein</fullName>
    </submittedName>
</protein>
<feature type="compositionally biased region" description="Polar residues" evidence="1">
    <location>
        <begin position="1017"/>
        <end position="1026"/>
    </location>
</feature>
<feature type="compositionally biased region" description="Low complexity" evidence="1">
    <location>
        <begin position="1037"/>
        <end position="1052"/>
    </location>
</feature>
<keyword evidence="3" id="KW-1185">Reference proteome</keyword>
<gene>
    <name evidence="2" type="ORF">K239x_58940</name>
</gene>
<reference evidence="2 3" key="1">
    <citation type="submission" date="2019-02" db="EMBL/GenBank/DDBJ databases">
        <title>Deep-cultivation of Planctomycetes and their phenomic and genomic characterization uncovers novel biology.</title>
        <authorList>
            <person name="Wiegand S."/>
            <person name="Jogler M."/>
            <person name="Boedeker C."/>
            <person name="Pinto D."/>
            <person name="Vollmers J."/>
            <person name="Rivas-Marin E."/>
            <person name="Kohn T."/>
            <person name="Peeters S.H."/>
            <person name="Heuer A."/>
            <person name="Rast P."/>
            <person name="Oberbeckmann S."/>
            <person name="Bunk B."/>
            <person name="Jeske O."/>
            <person name="Meyerdierks A."/>
            <person name="Storesund J.E."/>
            <person name="Kallscheuer N."/>
            <person name="Luecker S."/>
            <person name="Lage O.M."/>
            <person name="Pohl T."/>
            <person name="Merkel B.J."/>
            <person name="Hornburger P."/>
            <person name="Mueller R.-W."/>
            <person name="Bruemmer F."/>
            <person name="Labrenz M."/>
            <person name="Spormann A.M."/>
            <person name="Op den Camp H."/>
            <person name="Overmann J."/>
            <person name="Amann R."/>
            <person name="Jetten M.S.M."/>
            <person name="Mascher T."/>
            <person name="Medema M.H."/>
            <person name="Devos D.P."/>
            <person name="Kaster A.-K."/>
            <person name="Ovreas L."/>
            <person name="Rohde M."/>
            <person name="Galperin M.Y."/>
            <person name="Jogler C."/>
        </authorList>
    </citation>
    <scope>NUCLEOTIDE SEQUENCE [LARGE SCALE GENOMIC DNA]</scope>
    <source>
        <strain evidence="2 3">K23_9</strain>
    </source>
</reference>
<dbReference type="Proteomes" id="UP000319817">
    <property type="component" value="Chromosome"/>
</dbReference>
<organism evidence="2 3">
    <name type="scientific">Stieleria marina</name>
    <dbReference type="NCBI Taxonomy" id="1930275"/>
    <lineage>
        <taxon>Bacteria</taxon>
        <taxon>Pseudomonadati</taxon>
        <taxon>Planctomycetota</taxon>
        <taxon>Planctomycetia</taxon>
        <taxon>Pirellulales</taxon>
        <taxon>Pirellulaceae</taxon>
        <taxon>Stieleria</taxon>
    </lineage>
</organism>
<feature type="region of interest" description="Disordered" evidence="1">
    <location>
        <begin position="1017"/>
        <end position="1052"/>
    </location>
</feature>
<name>A0A517P3C6_9BACT</name>
<evidence type="ECO:0000313" key="2">
    <source>
        <dbReference type="EMBL" id="QDT13874.1"/>
    </source>
</evidence>
<evidence type="ECO:0000313" key="3">
    <source>
        <dbReference type="Proteomes" id="UP000319817"/>
    </source>
</evidence>
<sequence length="2102" mass="234853">MHFHLRPVLATTITLLLCLTNNLMAEPIGLMEKYALAEDRKAMLAELIPNSEDYFFYHCLHFQTTGDTNRAEAILQDWLAEHKGRETPVIAGMLDRQRLLTYRESPQRTIDYLVNRLGVNFDHAPPTTAGQRRFPSSLKADELDVQRIVTDALLRNDSLKPAGMAYLAGLYRSGKTAGIKVSLYEFLSRVDGPYLVGLDQLIAKELLSRKKNDKRFGDLKAHAFLTLAELDTLAKQVPQIADDNAFVEARLNQLRVGADQDISQQPEVRAEYLQRVESYVRTLPQSYNSLKAAASYRVLESNLAQGIYDKELFLRYLQLPRNSPIVHRDWGRRGHRANLGEDFFGMALLSPIGDEQALVRTYLEHFLRDAKDTNDFSQYLQPDYLKRTFAETKLMAGKGNAQDWYGMLSAPQRQAIRDSTQLRLTAENKVRYAADEPTELTVDVKNIDELVLRIYQINTDAYYRSSSKPINTDIDLDGLVASSEQTLRFDQPAIERHRETLSLKEIAGRGVWIVDLVGKGVRARAMIRRGEIHHVSATVANGMLFTIIDENQSPIAGATMLVGSQEFVADENGRIGLPPVANRVDRHATVSDGKIAKRIDFRHLKETYRLDAGMHVDRTQLQSGGTGQLLLRPRLTMSGQIVAPEMLKDVSLLIQATDLENLATTIQVENLELDQNQELVIPFRVPPRLANLKATLSGKVTALSDGRNRSVETTRSWNIAGIRQSSHTHDTFLTRDGDDYTIEVRGRNGEPIGGATINVSLTTNVRNAPIEQALQSDDRGRVNLGPLPNVVSLRYGVPGGMQHQRDLLLDRAVWPNEVHTTTDQPVRLPLAKPVVDANGHFRLLEIRSGKFHADITDQLTIDQGLLTTTKLPAGDYHLIDRTDGSRTQIVVVQGTKLGDVVAGKIRHRSTSPNQPISIASIKRGDDGIRIQVTGDTRFARVHVYGSRYLDSTDPLSHLGLPAAGLTGRSVSLPRCGYVSDLRLGDEYQYVLRRRYATKYPGVMLPQPSVILNPWETESTTNSTQTAHGGDAPPPTAAAPQSSAMKRAAAKADAQAQAESSDFDFLADAGVIVANLQVDKDGVVAIPNDVIGGLPILQIILSDPATLLQRTVTAELPDAETIDLRLAKALAADQPLTFERAVSIVSKDQPLDLATLGSAQVQVYGSVAALFKLYKTLQPDSRLSDFDDLAFWHRLDQDAKLDAYSRLASHELHLFLWTHDREFFDTFVKDYLANKKEKQFLDHWLLGDDLKSFTQLWKYNELNAAERALLAMRVPNVRKSIQRELAEIVANQDDDHQQIRQQIEHALVTGGLMYDFEDESLAEVEALGLANEMPSVEMFAADGVVLSKKPQRGASLRESLGRNLSRARKKSELGEALFGGRMGGGGFGGKAFGFYQELDSTKQWAESHWDRIRIVGGPTPSSLISVNPFWSDLANSDGNPAKLSTHLLRPVDSRHSVLMALAMCGLPLQSGEIALPTEKDQAYAPEHAVAVVTKRLKPLQPSDDENSILVGQQFALLHERKDKDNESVEPKEFLVDTAYQGQTVVSNPTAERMVVDVFWQIPAGSLPLSRTQVTDSRTITLEPFAVQAIQYQFYFPSPGNFVHYPATVAVDGKLLARGRDKAFAVVDQLTEDNAITWEKIARTGSPEQIQTFLDDANLRDLDWTLVAHRMSDQDVYRSVMSVLDDANLPIADLWAYSLKHRDEPRIKSFLALRDDLTQRVGPVLQSVLLDVQPIERRSHEMLEYAPLVRARIHRLGSENEILNGTFLRQYQSFVQMLGYQEAMPEDEKLALTYYLLLQNRMEEAMDAFDTADRAAVDTKIQYDYLAAYLALHREQYETAEKIADKYANYPIERWKSRFVEIARQLKQRGNLMPTQQLVSVPDGQGEPKPVTEGSGDLAVLDRERRQAAATQSQPEVVVKIEGDTVRIDHRRADKVTLNLYGVDLELLFSKAPFVREDLQRMAIVKPLRSDVIEFDDATGVGHFQLDDHLRRQTLLVEIVAGAARSTALYYGGEMTTYVSESFGQLQSTDAADQRPITKAYVKVYAKYRDGSVKFYKDGYTDLRGRYDYTSISAESARGATRFAILVMSEEKGATLHDVAAPSN</sequence>
<dbReference type="EMBL" id="CP036526">
    <property type="protein sequence ID" value="QDT13874.1"/>
    <property type="molecule type" value="Genomic_DNA"/>
</dbReference>